<dbReference type="RefSeq" id="WP_382358336.1">
    <property type="nucleotide sequence ID" value="NZ_JBHTGR010000010.1"/>
</dbReference>
<dbReference type="Proteomes" id="UP001596620">
    <property type="component" value="Unassembled WGS sequence"/>
</dbReference>
<sequence>MANLTDRQRNLLQLVNQLNQSLIPDQNTGQEQTTAPNADMNKNVSVNVPGFDMNTGLNLDFGKPGNTNPPTQPSQPSSPQTMRDVLLNLQNDQVEITTPFGPVTGTLIAVKDNYAVLVESDGSLNLVPIDKIEQVSQL</sequence>
<evidence type="ECO:0000256" key="1">
    <source>
        <dbReference type="SAM" id="MobiDB-lite"/>
    </source>
</evidence>
<evidence type="ECO:0000313" key="2">
    <source>
        <dbReference type="EMBL" id="MFC7746828.1"/>
    </source>
</evidence>
<feature type="compositionally biased region" description="Low complexity" evidence="1">
    <location>
        <begin position="66"/>
        <end position="81"/>
    </location>
</feature>
<accession>A0ABW2UU69</accession>
<feature type="compositionally biased region" description="Polar residues" evidence="1">
    <location>
        <begin position="23"/>
        <end position="46"/>
    </location>
</feature>
<proteinExistence type="predicted"/>
<protein>
    <recommendedName>
        <fullName evidence="4">DUF2642 domain-containing protein</fullName>
    </recommendedName>
</protein>
<keyword evidence="3" id="KW-1185">Reference proteome</keyword>
<comment type="caution">
    <text evidence="2">The sequence shown here is derived from an EMBL/GenBank/DDBJ whole genome shotgun (WGS) entry which is preliminary data.</text>
</comment>
<organism evidence="2 3">
    <name type="scientific">Lentibacillus kimchii</name>
    <dbReference type="NCBI Taxonomy" id="1542911"/>
    <lineage>
        <taxon>Bacteria</taxon>
        <taxon>Bacillati</taxon>
        <taxon>Bacillota</taxon>
        <taxon>Bacilli</taxon>
        <taxon>Bacillales</taxon>
        <taxon>Bacillaceae</taxon>
        <taxon>Lentibacillus</taxon>
    </lineage>
</organism>
<feature type="region of interest" description="Disordered" evidence="1">
    <location>
        <begin position="23"/>
        <end position="82"/>
    </location>
</feature>
<dbReference type="EMBL" id="JBHTGR010000010">
    <property type="protein sequence ID" value="MFC7746828.1"/>
    <property type="molecule type" value="Genomic_DNA"/>
</dbReference>
<gene>
    <name evidence="2" type="ORF">ACFQU8_06210</name>
</gene>
<name>A0ABW2UU69_9BACI</name>
<evidence type="ECO:0008006" key="4">
    <source>
        <dbReference type="Google" id="ProtNLM"/>
    </source>
</evidence>
<evidence type="ECO:0000313" key="3">
    <source>
        <dbReference type="Proteomes" id="UP001596620"/>
    </source>
</evidence>
<reference evidence="3" key="1">
    <citation type="journal article" date="2019" name="Int. J. Syst. Evol. Microbiol.">
        <title>The Global Catalogue of Microorganisms (GCM) 10K type strain sequencing project: providing services to taxonomists for standard genome sequencing and annotation.</title>
        <authorList>
            <consortium name="The Broad Institute Genomics Platform"/>
            <consortium name="The Broad Institute Genome Sequencing Center for Infectious Disease"/>
            <person name="Wu L."/>
            <person name="Ma J."/>
        </authorList>
    </citation>
    <scope>NUCLEOTIDE SEQUENCE [LARGE SCALE GENOMIC DNA]</scope>
    <source>
        <strain evidence="3">JCM 30234</strain>
    </source>
</reference>